<dbReference type="InterPro" id="IPR036156">
    <property type="entry name" value="Beta-gal/glucu_dom_sf"/>
</dbReference>
<dbReference type="Gene3D" id="2.60.120.260">
    <property type="entry name" value="Galactose-binding domain-like"/>
    <property type="match status" value="1"/>
</dbReference>
<dbReference type="RefSeq" id="WP_377465817.1">
    <property type="nucleotide sequence ID" value="NZ_JBHUOP010000002.1"/>
</dbReference>
<proteinExistence type="inferred from homology"/>
<dbReference type="EC" id="3.2.1.23" evidence="3 8"/>
<dbReference type="Proteomes" id="UP001597391">
    <property type="component" value="Unassembled WGS sequence"/>
</dbReference>
<comment type="caution">
    <text evidence="10">The sequence shown here is derived from an EMBL/GenBank/DDBJ whole genome shotgun (WGS) entry which is preliminary data.</text>
</comment>
<dbReference type="GO" id="GO:0016787">
    <property type="term" value="F:hydrolase activity"/>
    <property type="evidence" value="ECO:0007669"/>
    <property type="project" value="UniProtKB-KW"/>
</dbReference>
<dbReference type="SUPFAM" id="SSF74650">
    <property type="entry name" value="Galactose mutarotase-like"/>
    <property type="match status" value="1"/>
</dbReference>
<organism evidence="10 11">
    <name type="scientific">Populibacterium corticicola</name>
    <dbReference type="NCBI Taxonomy" id="1812826"/>
    <lineage>
        <taxon>Bacteria</taxon>
        <taxon>Bacillati</taxon>
        <taxon>Actinomycetota</taxon>
        <taxon>Actinomycetes</taxon>
        <taxon>Micrococcales</taxon>
        <taxon>Jonesiaceae</taxon>
        <taxon>Populibacterium</taxon>
    </lineage>
</organism>
<dbReference type="Gene3D" id="2.60.40.10">
    <property type="entry name" value="Immunoglobulins"/>
    <property type="match status" value="2"/>
</dbReference>
<protein>
    <recommendedName>
        <fullName evidence="4 8">Beta-galactosidase</fullName>
        <ecNumber evidence="3 8">3.2.1.23</ecNumber>
    </recommendedName>
    <alternativeName>
        <fullName evidence="7 8">Lactase</fullName>
    </alternativeName>
</protein>
<dbReference type="InterPro" id="IPR011013">
    <property type="entry name" value="Gal_mutarotase_sf_dom"/>
</dbReference>
<evidence type="ECO:0000256" key="5">
    <source>
        <dbReference type="ARBA" id="ARBA00022801"/>
    </source>
</evidence>
<dbReference type="SMART" id="SM01038">
    <property type="entry name" value="Bgal_small_N"/>
    <property type="match status" value="1"/>
</dbReference>
<reference evidence="11" key="1">
    <citation type="journal article" date="2019" name="Int. J. Syst. Evol. Microbiol.">
        <title>The Global Catalogue of Microorganisms (GCM) 10K type strain sequencing project: providing services to taxonomists for standard genome sequencing and annotation.</title>
        <authorList>
            <consortium name="The Broad Institute Genomics Platform"/>
            <consortium name="The Broad Institute Genome Sequencing Center for Infectious Disease"/>
            <person name="Wu L."/>
            <person name="Ma J."/>
        </authorList>
    </citation>
    <scope>NUCLEOTIDE SEQUENCE [LARGE SCALE GENOMIC DNA]</scope>
    <source>
        <strain evidence="11">KCTC 33576</strain>
    </source>
</reference>
<dbReference type="InterPro" id="IPR050347">
    <property type="entry name" value="Bact_Beta-galactosidase"/>
</dbReference>
<evidence type="ECO:0000256" key="6">
    <source>
        <dbReference type="ARBA" id="ARBA00023295"/>
    </source>
</evidence>
<dbReference type="PRINTS" id="PR00132">
    <property type="entry name" value="GLHYDRLASE2"/>
</dbReference>
<comment type="catalytic activity">
    <reaction evidence="1 8">
        <text>Hydrolysis of terminal non-reducing beta-D-galactose residues in beta-D-galactosides.</text>
        <dbReference type="EC" id="3.2.1.23"/>
    </reaction>
</comment>
<dbReference type="SUPFAM" id="SSF51445">
    <property type="entry name" value="(Trans)glycosidases"/>
    <property type="match status" value="1"/>
</dbReference>
<accession>A0ABW5XGA7</accession>
<dbReference type="Gene3D" id="2.70.98.10">
    <property type="match status" value="1"/>
</dbReference>
<dbReference type="InterPro" id="IPR006103">
    <property type="entry name" value="Glyco_hydro_2_cat"/>
</dbReference>
<dbReference type="Pfam" id="PF02837">
    <property type="entry name" value="Glyco_hydro_2_N"/>
    <property type="match status" value="1"/>
</dbReference>
<name>A0ABW5XGA7_9MICO</name>
<dbReference type="PROSITE" id="PS00608">
    <property type="entry name" value="GLYCOSYL_HYDROL_F2_2"/>
    <property type="match status" value="1"/>
</dbReference>
<dbReference type="Pfam" id="PF16353">
    <property type="entry name" value="LacZ_4"/>
    <property type="match status" value="1"/>
</dbReference>
<comment type="similarity">
    <text evidence="2 8">Belongs to the glycosyl hydrolase 2 family.</text>
</comment>
<dbReference type="Gene3D" id="3.20.20.80">
    <property type="entry name" value="Glycosidases"/>
    <property type="match status" value="1"/>
</dbReference>
<dbReference type="Pfam" id="PF00703">
    <property type="entry name" value="Glyco_hydro_2"/>
    <property type="match status" value="1"/>
</dbReference>
<dbReference type="PROSITE" id="PS00719">
    <property type="entry name" value="GLYCOSYL_HYDROL_F2_1"/>
    <property type="match status" value="1"/>
</dbReference>
<evidence type="ECO:0000313" key="10">
    <source>
        <dbReference type="EMBL" id="MFD2840129.1"/>
    </source>
</evidence>
<evidence type="ECO:0000259" key="9">
    <source>
        <dbReference type="SMART" id="SM01038"/>
    </source>
</evidence>
<dbReference type="InterPro" id="IPR017853">
    <property type="entry name" value="GH"/>
</dbReference>
<dbReference type="InterPro" id="IPR006101">
    <property type="entry name" value="Glyco_hydro_2"/>
</dbReference>
<keyword evidence="5 8" id="KW-0378">Hydrolase</keyword>
<dbReference type="InterPro" id="IPR013783">
    <property type="entry name" value="Ig-like_fold"/>
</dbReference>
<evidence type="ECO:0000256" key="2">
    <source>
        <dbReference type="ARBA" id="ARBA00007401"/>
    </source>
</evidence>
<dbReference type="SUPFAM" id="SSF49785">
    <property type="entry name" value="Galactose-binding domain-like"/>
    <property type="match status" value="1"/>
</dbReference>
<dbReference type="InterPro" id="IPR006104">
    <property type="entry name" value="Glyco_hydro_2_N"/>
</dbReference>
<dbReference type="InterPro" id="IPR006102">
    <property type="entry name" value="Ig-like_GH2"/>
</dbReference>
<dbReference type="SUPFAM" id="SSF49303">
    <property type="entry name" value="beta-Galactosidase/glucuronidase domain"/>
    <property type="match status" value="2"/>
</dbReference>
<dbReference type="InterPro" id="IPR004199">
    <property type="entry name" value="B-gal_small/dom_5"/>
</dbReference>
<gene>
    <name evidence="10" type="ORF">ACFSYH_06050</name>
</gene>
<dbReference type="PANTHER" id="PTHR46323:SF2">
    <property type="entry name" value="BETA-GALACTOSIDASE"/>
    <property type="match status" value="1"/>
</dbReference>
<evidence type="ECO:0000313" key="11">
    <source>
        <dbReference type="Proteomes" id="UP001597391"/>
    </source>
</evidence>
<evidence type="ECO:0000256" key="4">
    <source>
        <dbReference type="ARBA" id="ARBA00013303"/>
    </source>
</evidence>
<evidence type="ECO:0000256" key="3">
    <source>
        <dbReference type="ARBA" id="ARBA00012756"/>
    </source>
</evidence>
<dbReference type="InterPro" id="IPR014718">
    <property type="entry name" value="GH-type_carb-bd"/>
</dbReference>
<feature type="domain" description="Beta galactosidase small chain/" evidence="9">
    <location>
        <begin position="719"/>
        <end position="996"/>
    </location>
</feature>
<dbReference type="PANTHER" id="PTHR46323">
    <property type="entry name" value="BETA-GALACTOSIDASE"/>
    <property type="match status" value="1"/>
</dbReference>
<dbReference type="InterPro" id="IPR023230">
    <property type="entry name" value="Glyco_hydro_2_CS"/>
</dbReference>
<evidence type="ECO:0000256" key="7">
    <source>
        <dbReference type="ARBA" id="ARBA00032230"/>
    </source>
</evidence>
<keyword evidence="11" id="KW-1185">Reference proteome</keyword>
<dbReference type="Pfam" id="PF02929">
    <property type="entry name" value="Bgal_small_N"/>
    <property type="match status" value="1"/>
</dbReference>
<dbReference type="EMBL" id="JBHUOP010000002">
    <property type="protein sequence ID" value="MFD2840129.1"/>
    <property type="molecule type" value="Genomic_DNA"/>
</dbReference>
<dbReference type="InterPro" id="IPR023232">
    <property type="entry name" value="Glyco_hydro_2_AS"/>
</dbReference>
<dbReference type="Pfam" id="PF02836">
    <property type="entry name" value="Glyco_hydro_2_C"/>
    <property type="match status" value="1"/>
</dbReference>
<dbReference type="InterPro" id="IPR032312">
    <property type="entry name" value="LacZ_4"/>
</dbReference>
<sequence length="1000" mass="112397">MTFQYSRIADPLYVSENRVGAHSDHRWFASAAEARRGVSSFEQSLNGQWCFHYASTADESPAGFESPEFDVSLWHEIPVPAHIQMHGFDRPHYANTQYPWDGHDQIMPGQIPERFNPVASYVKRFTLDTPVGVGERVTVVFHGAESALAVWLNGHYIGYGTDSFTPSEFDLTDHLADGENVLAVQVFKWSAHSWIEDQDFYRFSGLFRDVVLYRQPVAHVRDVRVRATLSEDLSGAELAVRVDLTGGSAVVRLADGTQLKDLGDGTFVTWLDQPRLWSAEHPHLYEVLIEVRDPDGEIVEVVPQRVGVRRFALEDGVFKINGQRIVFKGVNRHDFGLNGRVVTREETEADVRTIKALGLNSVRTSHYPNNSYFYELCDEYGLYVIDEMNLESHGLWDRIRYHDAPDSEAVPGDRPEWLPALLDRARSMVERDKNHPCIVMWSCGNESYGGSNLAKVTEYFHEVDDRPVHYEGVAWDPRHPETTDVHSEMYTPAAKVEEYLRENREKPMILCEFAHAMGNSFGAVDRYIDLAYREPLFQGGFIWDFADQAIAMTDRFGQRFFGYGGDNGEAPHDGDFCGNGILFADHSPKPFTQEVTHVYRDIVTRIERDALTIENRYLFTNTSAFECVVTLSHEGEEIASEILDTDVSPGQVRQYPLPVTIPSGPGEYAVDVSYRLRAPQRWAEVGHEVAWDQAVFGSFVPSPSVPAAPEIVDGIHNIGVHGKNFTVLFSRLYGGMQSYRFGGGGPEHEILRGMPTPNFWHAPTSNERGWNAPSLDGQWLLASRYAVSERRPDQPFLETLEDSARVTYTYDLPTVPASQAALSYRVFGDGRVAVQLTVDPGDGLADAPECGVLLALDPELDQLTWYGEGPEESYSDRRLGARLGVYSAPVATQLTQYLRPQEAGNHTGVRWATVSDARGRGLRFEGSGMEFSALPWTPFEVENALHHTELPPVHRTIARPALMRRGVAGDDTWGSQTHPEFRLPADRQLIFEFSFIGINA</sequence>
<evidence type="ECO:0000256" key="1">
    <source>
        <dbReference type="ARBA" id="ARBA00001412"/>
    </source>
</evidence>
<keyword evidence="6 8" id="KW-0326">Glycosidase</keyword>
<dbReference type="InterPro" id="IPR008979">
    <property type="entry name" value="Galactose-bd-like_sf"/>
</dbReference>
<evidence type="ECO:0000256" key="8">
    <source>
        <dbReference type="RuleBase" id="RU361154"/>
    </source>
</evidence>